<dbReference type="PROSITE" id="PS51707">
    <property type="entry name" value="CYTH"/>
    <property type="match status" value="1"/>
</dbReference>
<dbReference type="AlphaFoldDB" id="A0A1F6V5T1"/>
<dbReference type="InterPro" id="IPR033469">
    <property type="entry name" value="CYTH-like_dom_sf"/>
</dbReference>
<dbReference type="InterPro" id="IPR023577">
    <property type="entry name" value="CYTH_domain"/>
</dbReference>
<evidence type="ECO:0000313" key="3">
    <source>
        <dbReference type="Proteomes" id="UP000177370"/>
    </source>
</evidence>
<evidence type="ECO:0000313" key="2">
    <source>
        <dbReference type="EMBL" id="OGI64975.1"/>
    </source>
</evidence>
<dbReference type="Proteomes" id="UP000177370">
    <property type="component" value="Unassembled WGS sequence"/>
</dbReference>
<name>A0A1F6V5T1_9BACT</name>
<protein>
    <recommendedName>
        <fullName evidence="1">CYTH domain-containing protein</fullName>
    </recommendedName>
</protein>
<dbReference type="Pfam" id="PF01928">
    <property type="entry name" value="CYTH"/>
    <property type="match status" value="1"/>
</dbReference>
<proteinExistence type="predicted"/>
<dbReference type="SUPFAM" id="SSF55154">
    <property type="entry name" value="CYTH-like phosphatases"/>
    <property type="match status" value="1"/>
</dbReference>
<dbReference type="Gene3D" id="2.40.320.10">
    <property type="entry name" value="Hypothetical Protein Pfu-838710-001"/>
    <property type="match status" value="1"/>
</dbReference>
<evidence type="ECO:0000259" key="1">
    <source>
        <dbReference type="PROSITE" id="PS51707"/>
    </source>
</evidence>
<reference evidence="2 3" key="1">
    <citation type="journal article" date="2016" name="Nat. Commun.">
        <title>Thousands of microbial genomes shed light on interconnected biogeochemical processes in an aquifer system.</title>
        <authorList>
            <person name="Anantharaman K."/>
            <person name="Brown C.T."/>
            <person name="Hug L.A."/>
            <person name="Sharon I."/>
            <person name="Castelle C.J."/>
            <person name="Probst A.J."/>
            <person name="Thomas B.C."/>
            <person name="Singh A."/>
            <person name="Wilkins M.J."/>
            <person name="Karaoz U."/>
            <person name="Brodie E.L."/>
            <person name="Williams K.H."/>
            <person name="Hubbard S.S."/>
            <person name="Banfield J.F."/>
        </authorList>
    </citation>
    <scope>NUCLEOTIDE SEQUENCE [LARGE SCALE GENOMIC DNA]</scope>
</reference>
<dbReference type="EMBL" id="MFTP01000024">
    <property type="protein sequence ID" value="OGI64975.1"/>
    <property type="molecule type" value="Genomic_DNA"/>
</dbReference>
<comment type="caution">
    <text evidence="2">The sequence shown here is derived from an EMBL/GenBank/DDBJ whole genome shotgun (WGS) entry which is preliminary data.</text>
</comment>
<feature type="domain" description="CYTH" evidence="1">
    <location>
        <begin position="1"/>
        <end position="172"/>
    </location>
</feature>
<organism evidence="2 3">
    <name type="scientific">Candidatus Nomurabacteria bacterium RIFCSPHIGHO2_01_FULL_40_24b</name>
    <dbReference type="NCBI Taxonomy" id="1801739"/>
    <lineage>
        <taxon>Bacteria</taxon>
        <taxon>Candidatus Nomuraibacteriota</taxon>
    </lineage>
</organism>
<gene>
    <name evidence="2" type="ORF">A2647_02145</name>
</gene>
<sequence>MEEFEITFLEVDVPKLEKKLAEISAEKVGEYDYRRALFDYPDFRMNRRDRWLRLRTNGKEITLAYKESVKGRYGDNAGMKEIEVIVDDYEKTYELLKSIRLVIKREEENKKIRYRKGKTVFDIDSWPEIPTYLEVESTSIKEAQNSAQKIGLDPKDGLIFSAKEGYLRYGINIDDYSSITFKGMRKK</sequence>
<accession>A0A1F6V5T1</accession>